<dbReference type="Proteomes" id="UP000708347">
    <property type="component" value="Unassembled WGS sequence"/>
</dbReference>
<keyword evidence="3" id="KW-1185">Reference proteome</keyword>
<proteinExistence type="predicted"/>
<organism evidence="2 3">
    <name type="scientific">Mycolicibacterium sphagni</name>
    <dbReference type="NCBI Taxonomy" id="1786"/>
    <lineage>
        <taxon>Bacteria</taxon>
        <taxon>Bacillati</taxon>
        <taxon>Actinomycetota</taxon>
        <taxon>Actinomycetes</taxon>
        <taxon>Mycobacteriales</taxon>
        <taxon>Mycobacteriaceae</taxon>
        <taxon>Mycolicibacterium</taxon>
    </lineage>
</organism>
<comment type="caution">
    <text evidence="2">The sequence shown here is derived from an EMBL/GenBank/DDBJ whole genome shotgun (WGS) entry which is preliminary data.</text>
</comment>
<evidence type="ECO:0000256" key="1">
    <source>
        <dbReference type="SAM" id="MobiDB-lite"/>
    </source>
</evidence>
<sequence>MFRSDTAGTGEANQYDGIPESASTIAQAPGLNMVQQFPRAAVYTLRDRLQFLPGRLLRRRQPGNRDPHRRLDMGRPTISERRGDPTMTQKIARTVTDDAGRR</sequence>
<dbReference type="EMBL" id="VBSB01000017">
    <property type="protein sequence ID" value="NTY62630.1"/>
    <property type="molecule type" value="Genomic_DNA"/>
</dbReference>
<gene>
    <name evidence="2" type="ORF">FEG63_24145</name>
</gene>
<protein>
    <submittedName>
        <fullName evidence="2">Uncharacterized protein</fullName>
    </submittedName>
</protein>
<name>A0ABX2K4J1_9MYCO</name>
<feature type="compositionally biased region" description="Basic and acidic residues" evidence="1">
    <location>
        <begin position="63"/>
        <end position="84"/>
    </location>
</feature>
<feature type="region of interest" description="Disordered" evidence="1">
    <location>
        <begin position="56"/>
        <end position="102"/>
    </location>
</feature>
<evidence type="ECO:0000313" key="2">
    <source>
        <dbReference type="EMBL" id="NTY62630.1"/>
    </source>
</evidence>
<dbReference type="RefSeq" id="WP_174400347.1">
    <property type="nucleotide sequence ID" value="NZ_VBSB01000017.1"/>
</dbReference>
<evidence type="ECO:0000313" key="3">
    <source>
        <dbReference type="Proteomes" id="UP000708347"/>
    </source>
</evidence>
<feature type="region of interest" description="Disordered" evidence="1">
    <location>
        <begin position="1"/>
        <end position="21"/>
    </location>
</feature>
<accession>A0ABX2K4J1</accession>
<reference evidence="2 3" key="1">
    <citation type="submission" date="2019-05" db="EMBL/GenBank/DDBJ databases">
        <title>Mycolicibacterium sphagni ENV482 genome assembly.</title>
        <authorList>
            <person name="Chen W."/>
            <person name="Faulkner N.W."/>
            <person name="Hyman M.R."/>
        </authorList>
    </citation>
    <scope>NUCLEOTIDE SEQUENCE [LARGE SCALE GENOMIC DNA]</scope>
    <source>
        <strain evidence="2 3">ENV482</strain>
    </source>
</reference>